<comment type="caution">
    <text evidence="3">The sequence shown here is derived from an EMBL/GenBank/DDBJ whole genome shotgun (WGS) entry which is preliminary data.</text>
</comment>
<dbReference type="InterPro" id="IPR029058">
    <property type="entry name" value="AB_hydrolase_fold"/>
</dbReference>
<dbReference type="GO" id="GO:0016787">
    <property type="term" value="F:hydrolase activity"/>
    <property type="evidence" value="ECO:0007669"/>
    <property type="project" value="UniProtKB-KW"/>
</dbReference>
<reference evidence="3" key="1">
    <citation type="submission" date="2023-08" db="EMBL/GenBank/DDBJ databases">
        <title>The draft genome of Tsukamurella strandjordii strain 050030.</title>
        <authorList>
            <person name="Zhao F."/>
            <person name="Feng Y."/>
            <person name="Zong Z."/>
        </authorList>
    </citation>
    <scope>NUCLEOTIDE SEQUENCE</scope>
    <source>
        <strain evidence="3">050030</strain>
    </source>
</reference>
<dbReference type="InterPro" id="IPR050300">
    <property type="entry name" value="GDXG_lipolytic_enzyme"/>
</dbReference>
<dbReference type="InterPro" id="IPR013094">
    <property type="entry name" value="AB_hydrolase_3"/>
</dbReference>
<dbReference type="PANTHER" id="PTHR48081">
    <property type="entry name" value="AB HYDROLASE SUPERFAMILY PROTEIN C4A8.06C"/>
    <property type="match status" value="1"/>
</dbReference>
<dbReference type="Gene3D" id="3.40.50.1820">
    <property type="entry name" value="alpha/beta hydrolase"/>
    <property type="match status" value="1"/>
</dbReference>
<dbReference type="PANTHER" id="PTHR48081:SF8">
    <property type="entry name" value="ALPHA_BETA HYDROLASE FOLD-3 DOMAIN-CONTAINING PROTEIN-RELATED"/>
    <property type="match status" value="1"/>
</dbReference>
<sequence>MNDPEGPELRLGANDRQLRAASRVPVRHVVDRRTYRAVRGAIRMLGLVPSPGVERRALSRGATVRIFRPSGSPGERRPGVLWIHGGGYVVGTARQDDHICRRICRATGSVVVSVDYRLAPEHPYPAAVEDCRAGLELLASLPGVDESAITVSGASAGGGLAAQLVHEQVRRGERVPVRQVLFYPMLDPSVRSAQQEPAGVRVWDARSNRFGWDSYLRGSAEFVPVLDSVSSRIPPTWIGVGTTDLFHREAILYAESLRAEGVEVELVTVEHGFHGFDVAAPWTASAKAFTRSALAAMRRGDRS</sequence>
<evidence type="ECO:0000313" key="3">
    <source>
        <dbReference type="EMBL" id="MDP0397289.1"/>
    </source>
</evidence>
<dbReference type="RefSeq" id="WP_220658751.1">
    <property type="nucleotide sequence ID" value="NZ_CBCSFC010000016.1"/>
</dbReference>
<gene>
    <name evidence="3" type="ORF">Q7X28_05060</name>
</gene>
<dbReference type="Pfam" id="PF07859">
    <property type="entry name" value="Abhydrolase_3"/>
    <property type="match status" value="1"/>
</dbReference>
<keyword evidence="1 3" id="KW-0378">Hydrolase</keyword>
<evidence type="ECO:0000313" key="4">
    <source>
        <dbReference type="Proteomes" id="UP001178281"/>
    </source>
</evidence>
<dbReference type="AlphaFoldDB" id="A0AA90NF76"/>
<dbReference type="SUPFAM" id="SSF53474">
    <property type="entry name" value="alpha/beta-Hydrolases"/>
    <property type="match status" value="1"/>
</dbReference>
<proteinExistence type="predicted"/>
<evidence type="ECO:0000259" key="2">
    <source>
        <dbReference type="Pfam" id="PF07859"/>
    </source>
</evidence>
<protein>
    <submittedName>
        <fullName evidence="3">Alpha/beta hydrolase</fullName>
    </submittedName>
</protein>
<organism evidence="3 4">
    <name type="scientific">Tsukamurella strandjordii</name>
    <dbReference type="NCBI Taxonomy" id="147577"/>
    <lineage>
        <taxon>Bacteria</taxon>
        <taxon>Bacillati</taxon>
        <taxon>Actinomycetota</taxon>
        <taxon>Actinomycetes</taxon>
        <taxon>Mycobacteriales</taxon>
        <taxon>Tsukamurellaceae</taxon>
        <taxon>Tsukamurella</taxon>
    </lineage>
</organism>
<feature type="domain" description="Alpha/beta hydrolase fold-3" evidence="2">
    <location>
        <begin position="80"/>
        <end position="276"/>
    </location>
</feature>
<name>A0AA90NF76_9ACTN</name>
<accession>A0AA90NF76</accession>
<dbReference type="EMBL" id="JAUTIX010000002">
    <property type="protein sequence ID" value="MDP0397289.1"/>
    <property type="molecule type" value="Genomic_DNA"/>
</dbReference>
<evidence type="ECO:0000256" key="1">
    <source>
        <dbReference type="ARBA" id="ARBA00022801"/>
    </source>
</evidence>
<dbReference type="Proteomes" id="UP001178281">
    <property type="component" value="Unassembled WGS sequence"/>
</dbReference>
<keyword evidence="4" id="KW-1185">Reference proteome</keyword>